<dbReference type="AlphaFoldDB" id="A0AAN8J6M2"/>
<protein>
    <submittedName>
        <fullName evidence="2">Uncharacterized protein</fullName>
    </submittedName>
</protein>
<proteinExistence type="predicted"/>
<gene>
    <name evidence="2" type="ORF">SNE40_019520</name>
</gene>
<evidence type="ECO:0000313" key="2">
    <source>
        <dbReference type="EMBL" id="KAK6171302.1"/>
    </source>
</evidence>
<organism evidence="2 3">
    <name type="scientific">Patella caerulea</name>
    <name type="common">Rayed Mediterranean limpet</name>
    <dbReference type="NCBI Taxonomy" id="87958"/>
    <lineage>
        <taxon>Eukaryota</taxon>
        <taxon>Metazoa</taxon>
        <taxon>Spiralia</taxon>
        <taxon>Lophotrochozoa</taxon>
        <taxon>Mollusca</taxon>
        <taxon>Gastropoda</taxon>
        <taxon>Patellogastropoda</taxon>
        <taxon>Patelloidea</taxon>
        <taxon>Patellidae</taxon>
        <taxon>Patella</taxon>
    </lineage>
</organism>
<dbReference type="EMBL" id="JAZGQO010000014">
    <property type="protein sequence ID" value="KAK6171302.1"/>
    <property type="molecule type" value="Genomic_DNA"/>
</dbReference>
<feature type="signal peptide" evidence="1">
    <location>
        <begin position="1"/>
        <end position="20"/>
    </location>
</feature>
<keyword evidence="1" id="KW-0732">Signal</keyword>
<comment type="caution">
    <text evidence="2">The sequence shown here is derived from an EMBL/GenBank/DDBJ whole genome shotgun (WGS) entry which is preliminary data.</text>
</comment>
<keyword evidence="3" id="KW-1185">Reference proteome</keyword>
<feature type="chain" id="PRO_5042913354" evidence="1">
    <location>
        <begin position="21"/>
        <end position="142"/>
    </location>
</feature>
<dbReference type="Proteomes" id="UP001347796">
    <property type="component" value="Unassembled WGS sequence"/>
</dbReference>
<evidence type="ECO:0000313" key="3">
    <source>
        <dbReference type="Proteomes" id="UP001347796"/>
    </source>
</evidence>
<accession>A0AAN8J6M2</accession>
<name>A0AAN8J6M2_PATCE</name>
<evidence type="ECO:0000256" key="1">
    <source>
        <dbReference type="SAM" id="SignalP"/>
    </source>
</evidence>
<reference evidence="2 3" key="1">
    <citation type="submission" date="2024-01" db="EMBL/GenBank/DDBJ databases">
        <title>The genome of the rayed Mediterranean limpet Patella caerulea (Linnaeus, 1758).</title>
        <authorList>
            <person name="Anh-Thu Weber A."/>
            <person name="Halstead-Nussloch G."/>
        </authorList>
    </citation>
    <scope>NUCLEOTIDE SEQUENCE [LARGE SCALE GENOMIC DNA]</scope>
    <source>
        <strain evidence="2">AATW-2023a</strain>
        <tissue evidence="2">Whole specimen</tissue>
    </source>
</reference>
<sequence length="142" mass="15792">MAVILAMAVILLASVSTVKSECKVTPGRIIQSGDIFEFKHEPCVVYKCTGQQYKVHEAKCEHDGKCIEMRGLSVNDKCEVFECKERVTPNGKIIGMVKTEVRCKVGDKCYSDGDEFFKNPGDKTKCKCTVPEGEMKFDVVCP</sequence>